<feature type="compositionally biased region" description="Basic and acidic residues" evidence="1">
    <location>
        <begin position="47"/>
        <end position="56"/>
    </location>
</feature>
<keyword evidence="3" id="KW-1185">Reference proteome</keyword>
<evidence type="ECO:0000313" key="2">
    <source>
        <dbReference type="EMBL" id="PPQ72519.1"/>
    </source>
</evidence>
<dbReference type="InParanoid" id="A0A409W1X1"/>
<evidence type="ECO:0000256" key="1">
    <source>
        <dbReference type="SAM" id="MobiDB-lite"/>
    </source>
</evidence>
<feature type="compositionally biased region" description="Polar residues" evidence="1">
    <location>
        <begin position="31"/>
        <end position="40"/>
    </location>
</feature>
<dbReference type="Proteomes" id="UP000284706">
    <property type="component" value="Unassembled WGS sequence"/>
</dbReference>
<sequence>MVDSGNGKGEEGDDVFSSSSSSSRAQLVAEEQQQQRSPQPLDSLLLKPEEAENGAEHEEDGDTWVDTDSVGGSELDVEAEVEVEVNQGHSVGLGPAAPAGSGGPNMSRSKDLVGSDPFVKPPLIPFPSA</sequence>
<reference evidence="2 3" key="1">
    <citation type="journal article" date="2018" name="Evol. Lett.">
        <title>Horizontal gene cluster transfer increased hallucinogenic mushroom diversity.</title>
        <authorList>
            <person name="Reynolds H.T."/>
            <person name="Vijayakumar V."/>
            <person name="Gluck-Thaler E."/>
            <person name="Korotkin H.B."/>
            <person name="Matheny P.B."/>
            <person name="Slot J.C."/>
        </authorList>
    </citation>
    <scope>NUCLEOTIDE SEQUENCE [LARGE SCALE GENOMIC DNA]</scope>
    <source>
        <strain evidence="2 3">SRW20</strain>
    </source>
</reference>
<feature type="region of interest" description="Disordered" evidence="1">
    <location>
        <begin position="1"/>
        <end position="70"/>
    </location>
</feature>
<dbReference type="AlphaFoldDB" id="A0A409W1X1"/>
<feature type="compositionally biased region" description="Pro residues" evidence="1">
    <location>
        <begin position="119"/>
        <end position="129"/>
    </location>
</feature>
<protein>
    <submittedName>
        <fullName evidence="2">Uncharacterized protein</fullName>
    </submittedName>
</protein>
<name>A0A409W1X1_9AGAR</name>
<comment type="caution">
    <text evidence="2">The sequence shown here is derived from an EMBL/GenBank/DDBJ whole genome shotgun (WGS) entry which is preliminary data.</text>
</comment>
<evidence type="ECO:0000313" key="3">
    <source>
        <dbReference type="Proteomes" id="UP000284706"/>
    </source>
</evidence>
<proteinExistence type="predicted"/>
<gene>
    <name evidence="2" type="ORF">CVT26_004034</name>
</gene>
<organism evidence="2 3">
    <name type="scientific">Gymnopilus dilepis</name>
    <dbReference type="NCBI Taxonomy" id="231916"/>
    <lineage>
        <taxon>Eukaryota</taxon>
        <taxon>Fungi</taxon>
        <taxon>Dikarya</taxon>
        <taxon>Basidiomycota</taxon>
        <taxon>Agaricomycotina</taxon>
        <taxon>Agaricomycetes</taxon>
        <taxon>Agaricomycetidae</taxon>
        <taxon>Agaricales</taxon>
        <taxon>Agaricineae</taxon>
        <taxon>Hymenogastraceae</taxon>
        <taxon>Gymnopilus</taxon>
    </lineage>
</organism>
<dbReference type="EMBL" id="NHYE01005453">
    <property type="protein sequence ID" value="PPQ72519.1"/>
    <property type="molecule type" value="Genomic_DNA"/>
</dbReference>
<feature type="region of interest" description="Disordered" evidence="1">
    <location>
        <begin position="89"/>
        <end position="129"/>
    </location>
</feature>
<accession>A0A409W1X1</accession>